<evidence type="ECO:0000256" key="8">
    <source>
        <dbReference type="ARBA" id="ARBA00022896"/>
    </source>
</evidence>
<protein>
    <recommendedName>
        <fullName evidence="5">procollagen-proline 4-dioxygenase</fullName>
        <ecNumber evidence="5">1.14.11.2</ecNumber>
    </recommendedName>
</protein>
<keyword evidence="6" id="KW-0479">Metal-binding</keyword>
<evidence type="ECO:0000256" key="9">
    <source>
        <dbReference type="ARBA" id="ARBA00022964"/>
    </source>
</evidence>
<dbReference type="GO" id="GO:0004656">
    <property type="term" value="F:procollagen-proline 4-dioxygenase activity"/>
    <property type="evidence" value="ECO:0007669"/>
    <property type="project" value="UniProtKB-EC"/>
</dbReference>
<dbReference type="InterPro" id="IPR045054">
    <property type="entry name" value="P4HA-like"/>
</dbReference>
<accession>A0A2P2I4Y7</accession>
<dbReference type="EMBL" id="IACT01003416">
    <property type="protein sequence ID" value="LAC22661.1"/>
    <property type="molecule type" value="mRNA"/>
</dbReference>
<dbReference type="SUPFAM" id="SSF48452">
    <property type="entry name" value="TPR-like"/>
    <property type="match status" value="1"/>
</dbReference>
<evidence type="ECO:0000256" key="5">
    <source>
        <dbReference type="ARBA" id="ARBA00012269"/>
    </source>
</evidence>
<proteinExistence type="evidence at transcript level"/>
<dbReference type="AlphaFoldDB" id="A0A2P2I4Y7"/>
<keyword evidence="11" id="KW-0408">Iron</keyword>
<dbReference type="Pfam" id="PF08336">
    <property type="entry name" value="P4Ha_N"/>
    <property type="match status" value="1"/>
</dbReference>
<dbReference type="PROSITE" id="PS51471">
    <property type="entry name" value="FE2OG_OXY"/>
    <property type="match status" value="1"/>
</dbReference>
<dbReference type="Gene3D" id="2.60.120.620">
    <property type="entry name" value="q2cbj1_9rhob like domain"/>
    <property type="match status" value="1"/>
</dbReference>
<dbReference type="InterPro" id="IPR044862">
    <property type="entry name" value="Pro_4_hyd_alph_FE2OG_OXY"/>
</dbReference>
<evidence type="ECO:0000313" key="16">
    <source>
        <dbReference type="EMBL" id="LAC22661.1"/>
    </source>
</evidence>
<organism evidence="15">
    <name type="scientific">Hirondellea gigas</name>
    <dbReference type="NCBI Taxonomy" id="1518452"/>
    <lineage>
        <taxon>Eukaryota</taxon>
        <taxon>Metazoa</taxon>
        <taxon>Ecdysozoa</taxon>
        <taxon>Arthropoda</taxon>
        <taxon>Crustacea</taxon>
        <taxon>Multicrustacea</taxon>
        <taxon>Malacostraca</taxon>
        <taxon>Eumalacostraca</taxon>
        <taxon>Peracarida</taxon>
        <taxon>Amphipoda</taxon>
        <taxon>Amphilochidea</taxon>
        <taxon>Lysianassida</taxon>
        <taxon>Lysianassidira</taxon>
        <taxon>Lysianassoidea</taxon>
        <taxon>Lysianassidae</taxon>
        <taxon>Hirondellea</taxon>
    </lineage>
</organism>
<evidence type="ECO:0000256" key="1">
    <source>
        <dbReference type="ARBA" id="ARBA00001961"/>
    </source>
</evidence>
<evidence type="ECO:0000313" key="15">
    <source>
        <dbReference type="EMBL" id="LAB69103.1"/>
    </source>
</evidence>
<keyword evidence="12" id="KW-0325">Glycoprotein</keyword>
<dbReference type="EMBL" id="IACF01003487">
    <property type="protein sequence ID" value="LAB69103.1"/>
    <property type="molecule type" value="mRNA"/>
</dbReference>
<dbReference type="PANTHER" id="PTHR10869:SF244">
    <property type="entry name" value="PROLYL 4-HYDROXYLASE SUBUNIT ALPHA-2"/>
    <property type="match status" value="1"/>
</dbReference>
<keyword evidence="10" id="KW-0560">Oxidoreductase</keyword>
<dbReference type="FunFam" id="2.60.120.620:FF:000001">
    <property type="entry name" value="Prolyl 4-hydroxylase subunit alpha 2"/>
    <property type="match status" value="1"/>
</dbReference>
<keyword evidence="9" id="KW-0223">Dioxygenase</keyword>
<name>A0A2P2I4Y7_9CRUS</name>
<dbReference type="InterPro" id="IPR013547">
    <property type="entry name" value="P4H_N"/>
</dbReference>
<evidence type="ECO:0000256" key="3">
    <source>
        <dbReference type="ARBA" id="ARBA00004319"/>
    </source>
</evidence>
<evidence type="ECO:0000256" key="13">
    <source>
        <dbReference type="SAM" id="SignalP"/>
    </source>
</evidence>
<dbReference type="Pfam" id="PF13640">
    <property type="entry name" value="2OG-FeII_Oxy_3"/>
    <property type="match status" value="1"/>
</dbReference>
<dbReference type="Gene3D" id="6.10.140.1460">
    <property type="match status" value="1"/>
</dbReference>
<dbReference type="PANTHER" id="PTHR10869">
    <property type="entry name" value="PROLYL 4-HYDROXYLASE ALPHA SUBUNIT"/>
    <property type="match status" value="1"/>
</dbReference>
<feature type="chain" id="PRO_5033765254" description="procollagen-proline 4-dioxygenase" evidence="13">
    <location>
        <begin position="23"/>
        <end position="559"/>
    </location>
</feature>
<comment type="function">
    <text evidence="2">Catalyzes the post-translational formation of 4-hydroxyproline in -Xaa-Pro-Gly- sequences in collagens and other proteins.</text>
</comment>
<reference evidence="16" key="1">
    <citation type="submission" date="2017-11" db="EMBL/GenBank/DDBJ databases">
        <title>The sensing device of the deep-sea amphipod.</title>
        <authorList>
            <person name="Kobayashi H."/>
            <person name="Nagahama T."/>
            <person name="Arai W."/>
            <person name="Sasagawa Y."/>
            <person name="Umeda M."/>
            <person name="Hayashi T."/>
            <person name="Nikaido I."/>
            <person name="Watanabe H."/>
            <person name="Oguri K."/>
            <person name="Kitazato H."/>
            <person name="Fujioka K."/>
            <person name="Kido Y."/>
            <person name="Takami H."/>
        </authorList>
    </citation>
    <scope>NUCLEOTIDE SEQUENCE</scope>
    <source>
        <tissue evidence="16">Whole body</tissue>
    </source>
</reference>
<evidence type="ECO:0000259" key="14">
    <source>
        <dbReference type="PROSITE" id="PS51471"/>
    </source>
</evidence>
<dbReference type="SMART" id="SM00702">
    <property type="entry name" value="P4Hc"/>
    <property type="match status" value="1"/>
</dbReference>
<dbReference type="InterPro" id="IPR011990">
    <property type="entry name" value="TPR-like_helical_dom_sf"/>
</dbReference>
<dbReference type="GO" id="GO:0031418">
    <property type="term" value="F:L-ascorbic acid binding"/>
    <property type="evidence" value="ECO:0007669"/>
    <property type="project" value="UniProtKB-KW"/>
</dbReference>
<keyword evidence="13" id="KW-0732">Signal</keyword>
<keyword evidence="8" id="KW-0847">Vitamin C</keyword>
<dbReference type="FunFam" id="1.25.40.10:FF:000006">
    <property type="entry name" value="Prolyl 4-hydroxylase subunit alpha 2"/>
    <property type="match status" value="1"/>
</dbReference>
<dbReference type="InterPro" id="IPR006620">
    <property type="entry name" value="Pro_4_hyd_alph"/>
</dbReference>
<dbReference type="InterPro" id="IPR005123">
    <property type="entry name" value="Oxoglu/Fe-dep_dioxygenase_dom"/>
</dbReference>
<dbReference type="EC" id="1.14.11.2" evidence="5"/>
<keyword evidence="7" id="KW-0256">Endoplasmic reticulum</keyword>
<feature type="signal peptide" evidence="13">
    <location>
        <begin position="1"/>
        <end position="22"/>
    </location>
</feature>
<dbReference type="GO" id="GO:0005506">
    <property type="term" value="F:iron ion binding"/>
    <property type="evidence" value="ECO:0007669"/>
    <property type="project" value="InterPro"/>
</dbReference>
<comment type="subcellular location">
    <subcellularLocation>
        <location evidence="3">Endoplasmic reticulum lumen</location>
    </subcellularLocation>
</comment>
<evidence type="ECO:0000256" key="2">
    <source>
        <dbReference type="ARBA" id="ARBA00002035"/>
    </source>
</evidence>
<sequence length="559" mass="63107">MEARREWCMLALCILFFTGASADVFTSMSDMHTLLETEGEVIRTMENYVASQEARLLQLRRDIAEMGAVHRQASQSPDQFLGHPINAFLLVKRLTLDWAEMQTALTQDTVGQAVLANLTNQMGGDLKWPDEEDLSGVATALMRIQDTYQLDTSRMAQGYINDLPPAYRQLSAGDCFELGRQSYNSGDHYHTILWMTEALERLDSDVDVPGIVTTSPVSRADILEYLAFSNYMQGHVKHALKLTNELLELRPNHQRALGNKVYYEEALTNAAEGKRGEDGEQLKDEAVQKGYTVAEETEEVEGDTAAWQRERDSYERLCRGEIRTSPSITAKYTCRYQYGPHPLLRIAPVRSEIAHIDPTITIYHNVLSEGEIEIIKQLALPRFKRATVQNYKTGALETASYRISKSAWLREDDHETVALVNRRISQITGLEMSTAEELQVANYGVGGHYEPHYDYARQEEKDAFKSLGTGNRIATFLFYMSEVTGGGATVFPQIDTALWPSRGSAAFWYNLHPSGEGDVLTRHAACPVLLGEKWVSNKWIHERGQEFIRKCDLDQDSLT</sequence>
<evidence type="ECO:0000256" key="11">
    <source>
        <dbReference type="ARBA" id="ARBA00023004"/>
    </source>
</evidence>
<evidence type="ECO:0000256" key="12">
    <source>
        <dbReference type="ARBA" id="ARBA00023180"/>
    </source>
</evidence>
<dbReference type="GO" id="GO:0005788">
    <property type="term" value="C:endoplasmic reticulum lumen"/>
    <property type="evidence" value="ECO:0007669"/>
    <property type="project" value="UniProtKB-SubCell"/>
</dbReference>
<feature type="domain" description="Fe2OG dioxygenase" evidence="14">
    <location>
        <begin position="434"/>
        <end position="542"/>
    </location>
</feature>
<dbReference type="Gene3D" id="1.25.40.10">
    <property type="entry name" value="Tetratricopeptide repeat domain"/>
    <property type="match status" value="1"/>
</dbReference>
<evidence type="ECO:0000256" key="7">
    <source>
        <dbReference type="ARBA" id="ARBA00022824"/>
    </source>
</evidence>
<dbReference type="Pfam" id="PF23558">
    <property type="entry name" value="TPR_P4H"/>
    <property type="match status" value="1"/>
</dbReference>
<comment type="cofactor">
    <cofactor evidence="1">
        <name>L-ascorbate</name>
        <dbReference type="ChEBI" id="CHEBI:38290"/>
    </cofactor>
</comment>
<dbReference type="InterPro" id="IPR059068">
    <property type="entry name" value="TPR_P4H"/>
</dbReference>
<reference evidence="15" key="2">
    <citation type="journal article" date="2018" name="Biosci. Biotechnol. Biochem.">
        <title>Polysaccharide hydrolase of the hadal zone amphipods Hirondellea gigas.</title>
        <authorList>
            <person name="Kobayashi H."/>
            <person name="Nagahama T."/>
            <person name="Arai W."/>
            <person name="Sasagawa Y."/>
            <person name="Umeda M."/>
            <person name="Hayashi T."/>
            <person name="Nikaido I."/>
            <person name="Watanabe H."/>
            <person name="Oguri K."/>
            <person name="Kitazato H."/>
            <person name="Fujioka K."/>
            <person name="Kido Y."/>
            <person name="Takami H."/>
        </authorList>
    </citation>
    <scope>NUCLEOTIDE SEQUENCE</scope>
    <source>
        <tissue evidence="15">Whole body</tissue>
    </source>
</reference>
<comment type="similarity">
    <text evidence="4">Belongs to the P4HA family.</text>
</comment>
<evidence type="ECO:0000256" key="10">
    <source>
        <dbReference type="ARBA" id="ARBA00023002"/>
    </source>
</evidence>
<evidence type="ECO:0000256" key="4">
    <source>
        <dbReference type="ARBA" id="ARBA00006511"/>
    </source>
</evidence>
<evidence type="ECO:0000256" key="6">
    <source>
        <dbReference type="ARBA" id="ARBA00022723"/>
    </source>
</evidence>